<dbReference type="Gene3D" id="3.90.215.10">
    <property type="entry name" value="Gamma Fibrinogen, chain A, domain 1"/>
    <property type="match status" value="1"/>
</dbReference>
<organism evidence="2">
    <name type="scientific">Amphimedon queenslandica</name>
    <name type="common">Sponge</name>
    <dbReference type="NCBI Taxonomy" id="400682"/>
    <lineage>
        <taxon>Eukaryota</taxon>
        <taxon>Metazoa</taxon>
        <taxon>Porifera</taxon>
        <taxon>Demospongiae</taxon>
        <taxon>Heteroscleromorpha</taxon>
        <taxon>Haplosclerida</taxon>
        <taxon>Niphatidae</taxon>
        <taxon>Amphimedon</taxon>
    </lineage>
</organism>
<proteinExistence type="predicted"/>
<dbReference type="eggNOG" id="ENOG502TAT4">
    <property type="taxonomic scope" value="Eukaryota"/>
</dbReference>
<sequence>MESHVEENQYSTNDEVLQEMMYEMKVLPSNQEQEHQYQVPPTYSKKYIEDKWPLRIVICLLAIILLLLATSVAMSGFIISQSSAECSATVTGATNAGLTATNNSMCQLCNESITHFAQEIHKRIGNIDVTNSTKALMQKSIEQLALLDELLEAAILTNDVNNSTKAEQLALLDELLKVAVLTNEVTNSTKVFVQESIEQLAFLVGITEEINTKVNNTDELFEAAVMAYNVTNSTKALVQGSIEQLALLVGIAHETNTKVNNTDELLQAVVLANNVANSTKALVQGSMEQLSFLVDITEEINWKVNSTDELLEAVILTNDVTNSTKALVQGSIEQLAILVGIAHKINTKVNNTYTNELLYRITNVTQNTNALAQDNMESLIKVNNSFHGIDARIENSAQVLSLIKTSLSNNTNLLETFATSNSQSHTSIVNTLSNLQDTSTSTVGVNDNILIVVQKLLQLHNVSSSLPTSCKQLKYKKPNSPSGIYILVTANGSSLYYTYCNMEELCGSGGGWTRLAYLDMNDSTVNCPSGFRLYQSGGVRACGRATSSVGSCTSVQFPSNGISYSQVCGRVTGYQYASPDGVDQGHGSNHNNLNADYVDGVSITRGSPRQHVWTLIAGIDETNSVPGNNCPCATGSTQQVQSFIVVLL</sequence>
<dbReference type="InterPro" id="IPR014716">
    <property type="entry name" value="Fibrinogen_a/b/g_C_1"/>
</dbReference>
<reference evidence="2" key="1">
    <citation type="submission" date="2017-05" db="UniProtKB">
        <authorList>
            <consortium name="EnsemblMetazoa"/>
        </authorList>
    </citation>
    <scope>IDENTIFICATION</scope>
</reference>
<protein>
    <recommendedName>
        <fullName evidence="3">Fibrinogen C-terminal domain-containing protein</fullName>
    </recommendedName>
</protein>
<dbReference type="SUPFAM" id="SSF56496">
    <property type="entry name" value="Fibrinogen C-terminal domain-like"/>
    <property type="match status" value="1"/>
</dbReference>
<keyword evidence="1" id="KW-0472">Membrane</keyword>
<evidence type="ECO:0000313" key="2">
    <source>
        <dbReference type="EnsemblMetazoa" id="Aqu2.1.23471_001"/>
    </source>
</evidence>
<dbReference type="EnsemblMetazoa" id="Aqu2.1.23471_001">
    <property type="protein sequence ID" value="Aqu2.1.23471_001"/>
    <property type="gene ID" value="Aqu2.1.23471"/>
</dbReference>
<dbReference type="NCBIfam" id="NF040941">
    <property type="entry name" value="GGGWT_bact"/>
    <property type="match status" value="1"/>
</dbReference>
<dbReference type="InterPro" id="IPR036056">
    <property type="entry name" value="Fibrinogen-like_C"/>
</dbReference>
<dbReference type="AlphaFoldDB" id="A0A1X7U7P2"/>
<dbReference type="InParanoid" id="A0A1X7U7P2"/>
<feature type="transmembrane region" description="Helical" evidence="1">
    <location>
        <begin position="54"/>
        <end position="79"/>
    </location>
</feature>
<keyword evidence="1" id="KW-0812">Transmembrane</keyword>
<name>A0A1X7U7P2_AMPQE</name>
<evidence type="ECO:0000256" key="1">
    <source>
        <dbReference type="SAM" id="Phobius"/>
    </source>
</evidence>
<keyword evidence="1" id="KW-1133">Transmembrane helix</keyword>
<evidence type="ECO:0008006" key="3">
    <source>
        <dbReference type="Google" id="ProtNLM"/>
    </source>
</evidence>
<accession>A0A1X7U7P2</accession>